<proteinExistence type="predicted"/>
<evidence type="ECO:0000313" key="1">
    <source>
        <dbReference type="EMBL" id="AGH45959.1"/>
    </source>
</evidence>
<accession>K7AGT5</accession>
<dbReference type="KEGG" id="gps:C427_3854"/>
<name>K7AGT5_9ALTE</name>
<dbReference type="STRING" id="1129794.C427_3854"/>
<dbReference type="Proteomes" id="UP000011864">
    <property type="component" value="Chromosome"/>
</dbReference>
<organism evidence="1 2">
    <name type="scientific">Paraglaciecola psychrophila 170</name>
    <dbReference type="NCBI Taxonomy" id="1129794"/>
    <lineage>
        <taxon>Bacteria</taxon>
        <taxon>Pseudomonadati</taxon>
        <taxon>Pseudomonadota</taxon>
        <taxon>Gammaproteobacteria</taxon>
        <taxon>Alteromonadales</taxon>
        <taxon>Alteromonadaceae</taxon>
        <taxon>Paraglaciecola</taxon>
    </lineage>
</organism>
<sequence length="44" mass="5057">MLRLPLVRLDNIVSLGFQSMNWDAALNHTLLKFDSQAINHGFMK</sequence>
<dbReference type="HOGENOM" id="CLU_3219753_0_0_6"/>
<protein>
    <submittedName>
        <fullName evidence="1">Uncharacterized protein</fullName>
    </submittedName>
</protein>
<dbReference type="PATRIC" id="fig|1129794.4.peg.3839"/>
<dbReference type="AlphaFoldDB" id="K7AGT5"/>
<keyword evidence="2" id="KW-1185">Reference proteome</keyword>
<gene>
    <name evidence="1" type="ORF">C427_3854</name>
</gene>
<dbReference type="EMBL" id="CP003837">
    <property type="protein sequence ID" value="AGH45959.1"/>
    <property type="molecule type" value="Genomic_DNA"/>
</dbReference>
<evidence type="ECO:0000313" key="2">
    <source>
        <dbReference type="Proteomes" id="UP000011864"/>
    </source>
</evidence>
<reference evidence="1 2" key="1">
    <citation type="journal article" date="2013" name="Genome Announc.">
        <title>Complete Genome Sequence of Glaciecola psychrophila Strain 170T.</title>
        <authorList>
            <person name="Yin J."/>
            <person name="Chen J."/>
            <person name="Liu G."/>
            <person name="Yu Y."/>
            <person name="Song L."/>
            <person name="Wang X."/>
            <person name="Qu X."/>
        </authorList>
    </citation>
    <scope>NUCLEOTIDE SEQUENCE [LARGE SCALE GENOMIC DNA]</scope>
    <source>
        <strain evidence="1 2">170</strain>
    </source>
</reference>